<name>A0AAV3XX71_9GAST</name>
<dbReference type="Proteomes" id="UP000735302">
    <property type="component" value="Unassembled WGS sequence"/>
</dbReference>
<accession>A0AAV3XX71</accession>
<keyword evidence="2" id="KW-1185">Reference proteome</keyword>
<dbReference type="EMBL" id="BLXT01000140">
    <property type="protein sequence ID" value="GFN74587.1"/>
    <property type="molecule type" value="Genomic_DNA"/>
</dbReference>
<sequence length="108" mass="12071">MYFQEVRGGKPGDVCVILDEITQDGENCNETGLVLIMLSKLLGFAEKMSVNSRAGIKRLNWFILSLRGQPAEFRGCGQYINCGSESLNVCANVTEDIILTAFHVRYRH</sequence>
<organism evidence="1 2">
    <name type="scientific">Plakobranchus ocellatus</name>
    <dbReference type="NCBI Taxonomy" id="259542"/>
    <lineage>
        <taxon>Eukaryota</taxon>
        <taxon>Metazoa</taxon>
        <taxon>Spiralia</taxon>
        <taxon>Lophotrochozoa</taxon>
        <taxon>Mollusca</taxon>
        <taxon>Gastropoda</taxon>
        <taxon>Heterobranchia</taxon>
        <taxon>Euthyneura</taxon>
        <taxon>Panpulmonata</taxon>
        <taxon>Sacoglossa</taxon>
        <taxon>Placobranchoidea</taxon>
        <taxon>Plakobranchidae</taxon>
        <taxon>Plakobranchus</taxon>
    </lineage>
</organism>
<evidence type="ECO:0000313" key="2">
    <source>
        <dbReference type="Proteomes" id="UP000735302"/>
    </source>
</evidence>
<evidence type="ECO:0000313" key="1">
    <source>
        <dbReference type="EMBL" id="GFN74587.1"/>
    </source>
</evidence>
<dbReference type="AlphaFoldDB" id="A0AAV3XX71"/>
<protein>
    <submittedName>
        <fullName evidence="1">Uncharacterized protein</fullName>
    </submittedName>
</protein>
<reference evidence="1 2" key="1">
    <citation type="journal article" date="2021" name="Elife">
        <title>Chloroplast acquisition without the gene transfer in kleptoplastic sea slugs, Plakobranchus ocellatus.</title>
        <authorList>
            <person name="Maeda T."/>
            <person name="Takahashi S."/>
            <person name="Yoshida T."/>
            <person name="Shimamura S."/>
            <person name="Takaki Y."/>
            <person name="Nagai Y."/>
            <person name="Toyoda A."/>
            <person name="Suzuki Y."/>
            <person name="Arimoto A."/>
            <person name="Ishii H."/>
            <person name="Satoh N."/>
            <person name="Nishiyama T."/>
            <person name="Hasebe M."/>
            <person name="Maruyama T."/>
            <person name="Minagawa J."/>
            <person name="Obokata J."/>
            <person name="Shigenobu S."/>
        </authorList>
    </citation>
    <scope>NUCLEOTIDE SEQUENCE [LARGE SCALE GENOMIC DNA]</scope>
</reference>
<proteinExistence type="predicted"/>
<comment type="caution">
    <text evidence="1">The sequence shown here is derived from an EMBL/GenBank/DDBJ whole genome shotgun (WGS) entry which is preliminary data.</text>
</comment>
<gene>
    <name evidence="1" type="ORF">PoB_000109300</name>
</gene>